<dbReference type="Proteomes" id="UP000053447">
    <property type="component" value="Unassembled WGS sequence"/>
</dbReference>
<dbReference type="GeneID" id="28940987"/>
<reference evidence="5" key="1">
    <citation type="journal article" date="2016" name="Nat. Commun.">
        <title>Genome analysis of three Pneumocystis species reveals adaptation mechanisms to life exclusively in mammalian hosts.</title>
        <authorList>
            <person name="Ma L."/>
            <person name="Chen Z."/>
            <person name="Huang D.W."/>
            <person name="Kutty G."/>
            <person name="Ishihara M."/>
            <person name="Wang H."/>
            <person name="Abouelleil A."/>
            <person name="Bishop L."/>
            <person name="Davey E."/>
            <person name="Deng R."/>
            <person name="Deng X."/>
            <person name="Fan L."/>
            <person name="Fantoni G."/>
            <person name="Fitzgerald M."/>
            <person name="Gogineni E."/>
            <person name="Goldberg J.M."/>
            <person name="Handley G."/>
            <person name="Hu X."/>
            <person name="Huber C."/>
            <person name="Jiao X."/>
            <person name="Jones K."/>
            <person name="Levin J.Z."/>
            <person name="Liu Y."/>
            <person name="Macdonald P."/>
            <person name="Melnikov A."/>
            <person name="Raley C."/>
            <person name="Sassi M."/>
            <person name="Sherman B.T."/>
            <person name="Song X."/>
            <person name="Sykes S."/>
            <person name="Tran B."/>
            <person name="Walsh L."/>
            <person name="Xia Y."/>
            <person name="Yang J."/>
            <person name="Young S."/>
            <person name="Zeng Q."/>
            <person name="Zheng X."/>
            <person name="Stephens R."/>
            <person name="Nusbaum C."/>
            <person name="Birren B.W."/>
            <person name="Azadi P."/>
            <person name="Lempicki R.A."/>
            <person name="Cuomo C.A."/>
            <person name="Kovacs J.A."/>
        </authorList>
    </citation>
    <scope>NUCLEOTIDE SEQUENCE [LARGE SCALE GENOMIC DNA]</scope>
    <source>
        <strain evidence="5">RU7</strain>
    </source>
</reference>
<evidence type="ECO:0000313" key="5">
    <source>
        <dbReference type="Proteomes" id="UP000053447"/>
    </source>
</evidence>
<dbReference type="InterPro" id="IPR012677">
    <property type="entry name" value="Nucleotide-bd_a/b_plait_sf"/>
</dbReference>
<feature type="domain" description="RRM" evidence="3">
    <location>
        <begin position="123"/>
        <end position="199"/>
    </location>
</feature>
<organism evidence="4 5">
    <name type="scientific">Pneumocystis jirovecii (strain RU7)</name>
    <name type="common">Human pneumocystis pneumonia agent</name>
    <dbReference type="NCBI Taxonomy" id="1408657"/>
    <lineage>
        <taxon>Eukaryota</taxon>
        <taxon>Fungi</taxon>
        <taxon>Dikarya</taxon>
        <taxon>Ascomycota</taxon>
        <taxon>Taphrinomycotina</taxon>
        <taxon>Pneumocystomycetes</taxon>
        <taxon>Pneumocystaceae</taxon>
        <taxon>Pneumocystis</taxon>
    </lineage>
</organism>
<dbReference type="SUPFAM" id="SSF54928">
    <property type="entry name" value="RNA-binding domain, RBD"/>
    <property type="match status" value="1"/>
</dbReference>
<dbReference type="InterPro" id="IPR051229">
    <property type="entry name" value="ALYREF_mRNA_export"/>
</dbReference>
<dbReference type="RefSeq" id="XP_018228954.1">
    <property type="nucleotide sequence ID" value="XM_018374732.1"/>
</dbReference>
<dbReference type="EMBL" id="LFWA01000011">
    <property type="protein sequence ID" value="KTW28619.1"/>
    <property type="molecule type" value="Genomic_DNA"/>
</dbReference>
<dbReference type="CDD" id="cd00590">
    <property type="entry name" value="RRM_SF"/>
    <property type="match status" value="1"/>
</dbReference>
<evidence type="ECO:0000256" key="2">
    <source>
        <dbReference type="PROSITE-ProRule" id="PRU00176"/>
    </source>
</evidence>
<dbReference type="AlphaFoldDB" id="A0A0W4ZJT2"/>
<dbReference type="GO" id="GO:0003729">
    <property type="term" value="F:mRNA binding"/>
    <property type="evidence" value="ECO:0007669"/>
    <property type="project" value="TreeGrafter"/>
</dbReference>
<dbReference type="PANTHER" id="PTHR19965">
    <property type="entry name" value="RNA AND EXPORT FACTOR BINDING PROTEIN"/>
    <property type="match status" value="1"/>
</dbReference>
<dbReference type="InterPro" id="IPR035979">
    <property type="entry name" value="RBD_domain_sf"/>
</dbReference>
<comment type="caution">
    <text evidence="4">The sequence shown here is derived from an EMBL/GenBank/DDBJ whole genome shotgun (WGS) entry which is preliminary data.</text>
</comment>
<dbReference type="SMART" id="SM00360">
    <property type="entry name" value="RRM"/>
    <property type="match status" value="1"/>
</dbReference>
<dbReference type="PANTHER" id="PTHR19965:SF35">
    <property type="entry name" value="RNA ANNEALING PROTEIN YRA1"/>
    <property type="match status" value="1"/>
</dbReference>
<gene>
    <name evidence="4" type="ORF">T551_02469</name>
</gene>
<accession>A0A0W4ZJT2</accession>
<evidence type="ECO:0000259" key="3">
    <source>
        <dbReference type="PROSITE" id="PS50102"/>
    </source>
</evidence>
<dbReference type="VEuPathDB" id="FungiDB:T551_02469"/>
<name>A0A0W4ZJT2_PNEJ7</name>
<dbReference type="OrthoDB" id="5374349at2759"/>
<protein>
    <recommendedName>
        <fullName evidence="3">RRM domain-containing protein</fullName>
    </recommendedName>
</protein>
<dbReference type="GO" id="GO:0005634">
    <property type="term" value="C:nucleus"/>
    <property type="evidence" value="ECO:0007669"/>
    <property type="project" value="TreeGrafter"/>
</dbReference>
<dbReference type="STRING" id="1408657.A0A0W4ZJT2"/>
<keyword evidence="1 2" id="KW-0694">RNA-binding</keyword>
<dbReference type="GO" id="GO:0006406">
    <property type="term" value="P:mRNA export from nucleus"/>
    <property type="evidence" value="ECO:0007669"/>
    <property type="project" value="TreeGrafter"/>
</dbReference>
<dbReference type="Pfam" id="PF00076">
    <property type="entry name" value="RRM_1"/>
    <property type="match status" value="1"/>
</dbReference>
<sequence length="199" mass="22284">MKGHRVRGGSLRYADSEKSNLHYTKKSGFSHKRKRSLDIHKQWSHDLFNQKNEFTTLSEEKQKKLASNPLFCRLMGIKNTQPEKELLNNPLYMRMQGVQPQTTIKGTAQGKSSWTIKGASGATTVIVSNLAEGTTAEDVKTSLASLGHIQKCFIYKMNHGKPLQAEVTFSLRSEANTAVEKLNHAIADGHVLTVYIKEN</sequence>
<dbReference type="InterPro" id="IPR000504">
    <property type="entry name" value="RRM_dom"/>
</dbReference>
<dbReference type="Gene3D" id="3.30.70.330">
    <property type="match status" value="1"/>
</dbReference>
<keyword evidence="5" id="KW-1185">Reference proteome</keyword>
<evidence type="ECO:0000313" key="4">
    <source>
        <dbReference type="EMBL" id="KTW28619.1"/>
    </source>
</evidence>
<dbReference type="eggNOG" id="ENOG502RS0J">
    <property type="taxonomic scope" value="Eukaryota"/>
</dbReference>
<dbReference type="PROSITE" id="PS50102">
    <property type="entry name" value="RRM"/>
    <property type="match status" value="1"/>
</dbReference>
<proteinExistence type="predicted"/>
<evidence type="ECO:0000256" key="1">
    <source>
        <dbReference type="ARBA" id="ARBA00022884"/>
    </source>
</evidence>